<accession>A0A9P8RTU1</accession>
<dbReference type="EMBL" id="JAGHQM010000009">
    <property type="protein sequence ID" value="KAH0566428.1"/>
    <property type="molecule type" value="Genomic_DNA"/>
</dbReference>
<comment type="caution">
    <text evidence="1">The sequence shown here is derived from an EMBL/GenBank/DDBJ whole genome shotgun (WGS) entry which is preliminary data.</text>
</comment>
<proteinExistence type="predicted"/>
<evidence type="ECO:0000313" key="1">
    <source>
        <dbReference type="EMBL" id="KAH0566428.1"/>
    </source>
</evidence>
<gene>
    <name evidence="1" type="ORF">GP486_000176</name>
</gene>
<dbReference type="AlphaFoldDB" id="A0A9P8RTU1"/>
<reference evidence="1" key="1">
    <citation type="submission" date="2021-03" db="EMBL/GenBank/DDBJ databases">
        <title>Comparative genomics and phylogenomic investigation of the class Geoglossomycetes provide insights into ecological specialization and systematics.</title>
        <authorList>
            <person name="Melie T."/>
            <person name="Pirro S."/>
            <person name="Miller A.N."/>
            <person name="Quandt A."/>
        </authorList>
    </citation>
    <scope>NUCLEOTIDE SEQUENCE</scope>
    <source>
        <strain evidence="1">CAQ_001_2017</strain>
    </source>
</reference>
<keyword evidence="2" id="KW-1185">Reference proteome</keyword>
<organism evidence="1 2">
    <name type="scientific">Trichoglossum hirsutum</name>
    <dbReference type="NCBI Taxonomy" id="265104"/>
    <lineage>
        <taxon>Eukaryota</taxon>
        <taxon>Fungi</taxon>
        <taxon>Dikarya</taxon>
        <taxon>Ascomycota</taxon>
        <taxon>Pezizomycotina</taxon>
        <taxon>Geoglossomycetes</taxon>
        <taxon>Geoglossales</taxon>
        <taxon>Geoglossaceae</taxon>
        <taxon>Trichoglossum</taxon>
    </lineage>
</organism>
<dbReference type="Proteomes" id="UP000750711">
    <property type="component" value="Unassembled WGS sequence"/>
</dbReference>
<name>A0A9P8RTU1_9PEZI</name>
<protein>
    <submittedName>
        <fullName evidence="1">Uncharacterized protein</fullName>
    </submittedName>
</protein>
<evidence type="ECO:0000313" key="2">
    <source>
        <dbReference type="Proteomes" id="UP000750711"/>
    </source>
</evidence>
<sequence length="541" mass="61403">MPPTVSLNFGEPEGELYQVQLGRPTETAKVLHYKSNSKPIEYRAEDLLPRVIGDTTDPVIDQLCKALMNNIEALLDNYEVPPWKYLPLMCQFRPYIYINGQYWYICHHKILPGDQIMLELIRHSVVLTPKISTIYVKRDDDARRSLSFQSGIDIPFLPHAIKIVDCVKQPRVMLNGERRCLPECFNVSSLDWRILDPLVYINYADGNGCIVHIDNLSPIPPIDLNDTVGHLISALSNRGPGVRGPAIHVTGDDAERHVQAVCDHKNLLLYKYRCHNVNITAHYIAVAFEDPSEHSLEVIQSLLSEGIIVFIITRTEELLPPRFAEIDVQKFSSPPREIWISLPAMFTERNYVLLSVAPLELPHVWIRQVDGSAARFSGLDAFNFLTQGRREELSPENPLFPSKEELLNELKGHLVRIYDQPEPLPSHTWLYSVAAALTLRYVKYGQQVWEVKRAWWSGSRDSFNMEICRDCNNSPSVFLTLQVSRAGAARIKFFRPQSAPVEEANLVTTDPEIPDSPGIDVINKTYLIKEGSEKMLNSGTG</sequence>